<organism evidence="1 2">
    <name type="scientific">Cladonia borealis</name>
    <dbReference type="NCBI Taxonomy" id="184061"/>
    <lineage>
        <taxon>Eukaryota</taxon>
        <taxon>Fungi</taxon>
        <taxon>Dikarya</taxon>
        <taxon>Ascomycota</taxon>
        <taxon>Pezizomycotina</taxon>
        <taxon>Lecanoromycetes</taxon>
        <taxon>OSLEUM clade</taxon>
        <taxon>Lecanoromycetidae</taxon>
        <taxon>Lecanorales</taxon>
        <taxon>Lecanorineae</taxon>
        <taxon>Cladoniaceae</taxon>
        <taxon>Cladonia</taxon>
    </lineage>
</organism>
<name>A0AA39QS79_9LECA</name>
<evidence type="ECO:0000313" key="1">
    <source>
        <dbReference type="EMBL" id="KAK0507110.1"/>
    </source>
</evidence>
<sequence>MDVSSEPTAEKAITLFQELERKFPTKTLGEDRWYLIAVSALTGGGQPEFAGNLYTYLTQKPQYSTSESRKGLVRRLREALVKCVSIMGICKPQGAIFSISALEREEDKDYSCSREHWQSGPENTARGAAWLDTIYKHNRTNTMKPMESHKDFAWITRNITYGLYLSDHSILDGVDTELVVLSGIMIQNLRHETAWHLRGLRRVGVSSEDVELVQQCIEMVAEFCEVKLNKVSRVKDIEHEV</sequence>
<dbReference type="Gene3D" id="1.20.1290.10">
    <property type="entry name" value="AhpD-like"/>
    <property type="match status" value="1"/>
</dbReference>
<dbReference type="PANTHER" id="PTHR28180:SF5">
    <property type="entry name" value="DNA POLYMERASE ALPHA SUBUNIT B"/>
    <property type="match status" value="1"/>
</dbReference>
<dbReference type="PANTHER" id="PTHR28180">
    <property type="entry name" value="CONSERVED MITOCHONDRIAL PROTEIN-RELATED"/>
    <property type="match status" value="1"/>
</dbReference>
<dbReference type="SUPFAM" id="SSF69118">
    <property type="entry name" value="AhpD-like"/>
    <property type="match status" value="1"/>
</dbReference>
<reference evidence="1" key="1">
    <citation type="submission" date="2023-03" db="EMBL/GenBank/DDBJ databases">
        <title>Complete genome of Cladonia borealis.</title>
        <authorList>
            <person name="Park H."/>
        </authorList>
    </citation>
    <scope>NUCLEOTIDE SEQUENCE</scope>
    <source>
        <strain evidence="1">ANT050790</strain>
    </source>
</reference>
<evidence type="ECO:0000313" key="2">
    <source>
        <dbReference type="Proteomes" id="UP001166286"/>
    </source>
</evidence>
<comment type="caution">
    <text evidence="1">The sequence shown here is derived from an EMBL/GenBank/DDBJ whole genome shotgun (WGS) entry which is preliminary data.</text>
</comment>
<dbReference type="InterPro" id="IPR052999">
    <property type="entry name" value="PTS1_Protein"/>
</dbReference>
<proteinExistence type="predicted"/>
<accession>A0AA39QS79</accession>
<dbReference type="Proteomes" id="UP001166286">
    <property type="component" value="Unassembled WGS sequence"/>
</dbReference>
<evidence type="ECO:0008006" key="3">
    <source>
        <dbReference type="Google" id="ProtNLM"/>
    </source>
</evidence>
<protein>
    <recommendedName>
        <fullName evidence="3">Carboxymuconolactone decarboxylase-like domain-containing protein</fullName>
    </recommendedName>
</protein>
<keyword evidence="2" id="KW-1185">Reference proteome</keyword>
<gene>
    <name evidence="1" type="ORF">JMJ35_010568</name>
</gene>
<dbReference type="EMBL" id="JAFEKC020000025">
    <property type="protein sequence ID" value="KAK0507110.1"/>
    <property type="molecule type" value="Genomic_DNA"/>
</dbReference>
<dbReference type="AlphaFoldDB" id="A0AA39QS79"/>
<dbReference type="InterPro" id="IPR029032">
    <property type="entry name" value="AhpD-like"/>
</dbReference>